<keyword evidence="2" id="KW-1185">Reference proteome</keyword>
<accession>A0A0V1MS51</accession>
<dbReference type="EMBL" id="JYDO01000048">
    <property type="protein sequence ID" value="KRZ74562.1"/>
    <property type="molecule type" value="Genomic_DNA"/>
</dbReference>
<reference evidence="1 2" key="1">
    <citation type="submission" date="2015-01" db="EMBL/GenBank/DDBJ databases">
        <title>Evolution of Trichinella species and genotypes.</title>
        <authorList>
            <person name="Korhonen P.K."/>
            <person name="Edoardo P."/>
            <person name="Giuseppe L.R."/>
            <person name="Gasser R.B."/>
        </authorList>
    </citation>
    <scope>NUCLEOTIDE SEQUENCE [LARGE SCALE GENOMIC DNA]</scope>
    <source>
        <strain evidence="1">ISS1980</strain>
    </source>
</reference>
<protein>
    <submittedName>
        <fullName evidence="1">Uncharacterized protein</fullName>
    </submittedName>
</protein>
<comment type="caution">
    <text evidence="1">The sequence shown here is derived from an EMBL/GenBank/DDBJ whole genome shotgun (WGS) entry which is preliminary data.</text>
</comment>
<organism evidence="1 2">
    <name type="scientific">Trichinella papuae</name>
    <dbReference type="NCBI Taxonomy" id="268474"/>
    <lineage>
        <taxon>Eukaryota</taxon>
        <taxon>Metazoa</taxon>
        <taxon>Ecdysozoa</taxon>
        <taxon>Nematoda</taxon>
        <taxon>Enoplea</taxon>
        <taxon>Dorylaimia</taxon>
        <taxon>Trichinellida</taxon>
        <taxon>Trichinellidae</taxon>
        <taxon>Trichinella</taxon>
    </lineage>
</organism>
<sequence length="78" mass="8806">MNLPARNARCNNRGLLLLVKFYEFHFALLSFKFSNMRITQTVSKTSTVGPQHSRHVHSAGTVNVECPRILAASIHTLR</sequence>
<name>A0A0V1MS51_9BILA</name>
<gene>
    <name evidence="1" type="ORF">T10_2408</name>
</gene>
<evidence type="ECO:0000313" key="2">
    <source>
        <dbReference type="Proteomes" id="UP000054843"/>
    </source>
</evidence>
<dbReference type="Proteomes" id="UP000054843">
    <property type="component" value="Unassembled WGS sequence"/>
</dbReference>
<dbReference type="AlphaFoldDB" id="A0A0V1MS51"/>
<evidence type="ECO:0000313" key="1">
    <source>
        <dbReference type="EMBL" id="KRZ74562.1"/>
    </source>
</evidence>
<proteinExistence type="predicted"/>